<dbReference type="RefSeq" id="WP_065968372.1">
    <property type="nucleotide sequence ID" value="NZ_ASQP01000319.1"/>
</dbReference>
<accession>A0A1R1SFI7</accession>
<dbReference type="STRING" id="67365.GCA_001704635_04055"/>
<dbReference type="AlphaFoldDB" id="A0A1R1SFI7"/>
<evidence type="ECO:0000313" key="2">
    <source>
        <dbReference type="Proteomes" id="UP000186168"/>
    </source>
</evidence>
<dbReference type="SUPFAM" id="SSF51197">
    <property type="entry name" value="Clavaminate synthase-like"/>
    <property type="match status" value="1"/>
</dbReference>
<reference evidence="1 2" key="1">
    <citation type="submission" date="2013-05" db="EMBL/GenBank/DDBJ databases">
        <title>Genome sequence of Streptomyces sparsogenes DSM 40356.</title>
        <authorList>
            <person name="Coyne S."/>
            <person name="Seebeck F.P."/>
        </authorList>
    </citation>
    <scope>NUCLEOTIDE SEQUENCE [LARGE SCALE GENOMIC DNA]</scope>
    <source>
        <strain evidence="1 2">DSM 40356</strain>
    </source>
</reference>
<name>A0A1R1SFI7_9ACTN</name>
<comment type="caution">
    <text evidence="1">The sequence shown here is derived from an EMBL/GenBank/DDBJ whole genome shotgun (WGS) entry which is preliminary data.</text>
</comment>
<evidence type="ECO:0000313" key="1">
    <source>
        <dbReference type="EMBL" id="OMI37006.1"/>
    </source>
</evidence>
<keyword evidence="2" id="KW-1185">Reference proteome</keyword>
<sequence>MATYTRLRYDVTNIPIAELVREILAVDDLEGLAGSDRPATRESDQSTDHHKRFYASFDVIAPIYRKLAQEVLGSDAESHYVQRVPTFRVHLQGSLAVGEWHRDRDFGHDPAEVNYWVPLTRAYGNNTLWIDREPVHAEYGDVIVFDGANSWHGNVVNDTPTSRVSMDFRTIPRSEYRPNEKKSVSFGMPFLLGDYWDIL</sequence>
<dbReference type="GeneID" id="96748350"/>
<organism evidence="1 2">
    <name type="scientific">Streptomyces sparsogenes DSM 40356</name>
    <dbReference type="NCBI Taxonomy" id="1331668"/>
    <lineage>
        <taxon>Bacteria</taxon>
        <taxon>Bacillati</taxon>
        <taxon>Actinomycetota</taxon>
        <taxon>Actinomycetes</taxon>
        <taxon>Kitasatosporales</taxon>
        <taxon>Streptomycetaceae</taxon>
        <taxon>Streptomyces</taxon>
    </lineage>
</organism>
<dbReference type="EMBL" id="ASQP01000319">
    <property type="protein sequence ID" value="OMI37006.1"/>
    <property type="molecule type" value="Genomic_DNA"/>
</dbReference>
<gene>
    <name evidence="1" type="ORF">SPAR_22849</name>
</gene>
<protein>
    <submittedName>
        <fullName evidence="1">StrG protein</fullName>
    </submittedName>
</protein>
<proteinExistence type="predicted"/>
<dbReference type="Gene3D" id="2.60.120.620">
    <property type="entry name" value="q2cbj1_9rhob like domain"/>
    <property type="match status" value="1"/>
</dbReference>
<dbReference type="Proteomes" id="UP000186168">
    <property type="component" value="Unassembled WGS sequence"/>
</dbReference>